<evidence type="ECO:0000313" key="2">
    <source>
        <dbReference type="EMBL" id="KDR84407.1"/>
    </source>
</evidence>
<keyword evidence="3" id="KW-1185">Reference proteome</keyword>
<feature type="region of interest" description="Disordered" evidence="1">
    <location>
        <begin position="415"/>
        <end position="440"/>
    </location>
</feature>
<dbReference type="AlphaFoldDB" id="A0A067TQ15"/>
<dbReference type="Gene3D" id="1.20.120.1060">
    <property type="match status" value="1"/>
</dbReference>
<organism evidence="2 3">
    <name type="scientific">Galerina marginata (strain CBS 339.88)</name>
    <dbReference type="NCBI Taxonomy" id="685588"/>
    <lineage>
        <taxon>Eukaryota</taxon>
        <taxon>Fungi</taxon>
        <taxon>Dikarya</taxon>
        <taxon>Basidiomycota</taxon>
        <taxon>Agaricomycotina</taxon>
        <taxon>Agaricomycetes</taxon>
        <taxon>Agaricomycetidae</taxon>
        <taxon>Agaricales</taxon>
        <taxon>Agaricineae</taxon>
        <taxon>Strophariaceae</taxon>
        <taxon>Galerina</taxon>
    </lineage>
</organism>
<evidence type="ECO:0000256" key="1">
    <source>
        <dbReference type="SAM" id="MobiDB-lite"/>
    </source>
</evidence>
<feature type="compositionally biased region" description="Acidic residues" evidence="1">
    <location>
        <begin position="420"/>
        <end position="437"/>
    </location>
</feature>
<dbReference type="Proteomes" id="UP000027222">
    <property type="component" value="Unassembled WGS sequence"/>
</dbReference>
<gene>
    <name evidence="2" type="ORF">GALMADRAFT_237259</name>
</gene>
<dbReference type="HOGENOM" id="CLU_037155_3_0_1"/>
<dbReference type="PANTHER" id="PTHR31252">
    <property type="entry name" value="DUF4419 DOMAIN-CONTAINING PROTEIN"/>
    <property type="match status" value="1"/>
</dbReference>
<feature type="compositionally biased region" description="Polar residues" evidence="1">
    <location>
        <begin position="10"/>
        <end position="28"/>
    </location>
</feature>
<dbReference type="Pfam" id="PF14388">
    <property type="entry name" value="DUF4419"/>
    <property type="match status" value="1"/>
</dbReference>
<feature type="region of interest" description="Disordered" evidence="1">
    <location>
        <begin position="1"/>
        <end position="28"/>
    </location>
</feature>
<dbReference type="STRING" id="685588.A0A067TQ15"/>
<proteinExistence type="predicted"/>
<protein>
    <submittedName>
        <fullName evidence="2">Uncharacterized protein</fullName>
    </submittedName>
</protein>
<sequence>MKRIKKITKESQITSNKSSPRFLSSNTMPISFPVADVDPRPVFKASERLDTPEALLNAHVSRIGEGKPWEDDARPKPPPVALMQSSFVDAKFSKMDLRSGRNGFVQAVTHAYNRHHHLIIRPDDVWIAILSQLSIYVNKHAESLRSQFVAHKGKAKLTVIASGSRHTVDFGGLAKQMTDKIGENIVNPSLKTWILPNFTTTTPNDTVVCSVMMMATMKTYFDYEMTMCGLPSVTLEGEKSDWEKLYQRVDTLETFGDEPKAWAKLLRPVLRRFAEAFNGEPDIDFWNKVSHHYSLGSGTQYLSGWITAFCVWDSEGKWQATPRSATPVISFGEKKYHPKLMLDKVHYPSIDSADVPMGFCEVDVKVVDDEGVLDCVMIAGHMANLVEGRYKDTLRPIPSWFMYVKPITLATMPEKPDEPVLVEEDDDDDTDSLEEKEEVGGKVATAKSPFSIIFHPILYFLGLSTKPLHPTWT</sequence>
<accession>A0A067TQ15</accession>
<evidence type="ECO:0000313" key="3">
    <source>
        <dbReference type="Proteomes" id="UP000027222"/>
    </source>
</evidence>
<dbReference type="InterPro" id="IPR025533">
    <property type="entry name" value="DUF4419"/>
</dbReference>
<name>A0A067TQ15_GALM3</name>
<dbReference type="PANTHER" id="PTHR31252:SF11">
    <property type="entry name" value="DUF4419 DOMAIN-CONTAINING PROTEIN"/>
    <property type="match status" value="1"/>
</dbReference>
<dbReference type="OrthoDB" id="9978173at2759"/>
<reference evidence="3" key="1">
    <citation type="journal article" date="2014" name="Proc. Natl. Acad. Sci. U.S.A.">
        <title>Extensive sampling of basidiomycete genomes demonstrates inadequacy of the white-rot/brown-rot paradigm for wood decay fungi.</title>
        <authorList>
            <person name="Riley R."/>
            <person name="Salamov A.A."/>
            <person name="Brown D.W."/>
            <person name="Nagy L.G."/>
            <person name="Floudas D."/>
            <person name="Held B.W."/>
            <person name="Levasseur A."/>
            <person name="Lombard V."/>
            <person name="Morin E."/>
            <person name="Otillar R."/>
            <person name="Lindquist E.A."/>
            <person name="Sun H."/>
            <person name="LaButti K.M."/>
            <person name="Schmutz J."/>
            <person name="Jabbour D."/>
            <person name="Luo H."/>
            <person name="Baker S.E."/>
            <person name="Pisabarro A.G."/>
            <person name="Walton J.D."/>
            <person name="Blanchette R.A."/>
            <person name="Henrissat B."/>
            <person name="Martin F."/>
            <person name="Cullen D."/>
            <person name="Hibbett D.S."/>
            <person name="Grigoriev I.V."/>
        </authorList>
    </citation>
    <scope>NUCLEOTIDE SEQUENCE [LARGE SCALE GENOMIC DNA]</scope>
    <source>
        <strain evidence="3">CBS 339.88</strain>
    </source>
</reference>
<dbReference type="EMBL" id="KL142368">
    <property type="protein sequence ID" value="KDR84407.1"/>
    <property type="molecule type" value="Genomic_DNA"/>
</dbReference>